<keyword evidence="1" id="KW-0812">Transmembrane</keyword>
<evidence type="ECO:0000313" key="3">
    <source>
        <dbReference type="Proteomes" id="UP001164965"/>
    </source>
</evidence>
<keyword evidence="1" id="KW-1133">Transmembrane helix</keyword>
<protein>
    <recommendedName>
        <fullName evidence="4">DUF2029 domain-containing protein</fullName>
    </recommendedName>
</protein>
<evidence type="ECO:0000256" key="1">
    <source>
        <dbReference type="SAM" id="Phobius"/>
    </source>
</evidence>
<feature type="transmembrane region" description="Helical" evidence="1">
    <location>
        <begin position="101"/>
        <end position="123"/>
    </location>
</feature>
<feature type="transmembrane region" description="Helical" evidence="1">
    <location>
        <begin position="174"/>
        <end position="202"/>
    </location>
</feature>
<keyword evidence="1" id="KW-0472">Membrane</keyword>
<gene>
    <name evidence="2" type="ORF">RHODO2019_16660</name>
</gene>
<feature type="transmembrane region" description="Helical" evidence="1">
    <location>
        <begin position="288"/>
        <end position="310"/>
    </location>
</feature>
<feature type="transmembrane region" description="Helical" evidence="1">
    <location>
        <begin position="223"/>
        <end position="244"/>
    </location>
</feature>
<sequence>MVVLLTCCAVLVLGYANKARCTGPTFDGDGRSTAFAERQDAQVCYSDVQALWLGREVDQHVFPYVHGALSANGTLVGGSLEYPVLTGLLIWVAALGAHTDAGFLLATALLLAPFGLLTAWLLARMTRWRALLFTATPPLVLYAVQNWELPVVASSVLAVWLVSCWRVPLRRRAVVASVVLGVGFCLKLYPGAFVVPLALLVLTGGVGGRELPGHVRRFDVRGALAVVGAAGATVVAVNLPFALVGPEGWWASFRFQGLRKADLSTNSIWYWGLRPIVDSSGSSSGSDAYQRVVSVASPTLVLLAFAAAAALGWRRYRREGTYPWLAVSAAMLCGFLLLHQVHSPQYTLWLLPFLVLLRVRWPLVVAYLVADLAMEVGIFRYFELGLREQVRPGATALVPGSGAGLLDQLTPAAVLLGVWGRAALLVVLFVVFLRSTPVGPVEPALTRSPR</sequence>
<name>A0ABY6NZD5_9NOCA</name>
<dbReference type="Proteomes" id="UP001164965">
    <property type="component" value="Chromosome"/>
</dbReference>
<feature type="transmembrane region" description="Helical" evidence="1">
    <location>
        <begin position="322"/>
        <end position="341"/>
    </location>
</feature>
<evidence type="ECO:0000313" key="2">
    <source>
        <dbReference type="EMBL" id="UZJ24721.1"/>
    </source>
</evidence>
<feature type="transmembrane region" description="Helical" evidence="1">
    <location>
        <begin position="139"/>
        <end position="162"/>
    </location>
</feature>
<evidence type="ECO:0008006" key="4">
    <source>
        <dbReference type="Google" id="ProtNLM"/>
    </source>
</evidence>
<keyword evidence="3" id="KW-1185">Reference proteome</keyword>
<organism evidence="2 3">
    <name type="scientific">Rhodococcus antarcticus</name>
    <dbReference type="NCBI Taxonomy" id="2987751"/>
    <lineage>
        <taxon>Bacteria</taxon>
        <taxon>Bacillati</taxon>
        <taxon>Actinomycetota</taxon>
        <taxon>Actinomycetes</taxon>
        <taxon>Mycobacteriales</taxon>
        <taxon>Nocardiaceae</taxon>
        <taxon>Rhodococcus</taxon>
    </lineage>
</organism>
<feature type="transmembrane region" description="Helical" evidence="1">
    <location>
        <begin position="412"/>
        <end position="433"/>
    </location>
</feature>
<proteinExistence type="predicted"/>
<accession>A0ABY6NZD5</accession>
<dbReference type="EMBL" id="CP110615">
    <property type="protein sequence ID" value="UZJ24721.1"/>
    <property type="molecule type" value="Genomic_DNA"/>
</dbReference>
<reference evidence="2" key="1">
    <citation type="submission" date="2022-10" db="EMBL/GenBank/DDBJ databases">
        <title>Rhodococcus sp.75.</title>
        <authorList>
            <person name="Sun M."/>
        </authorList>
    </citation>
    <scope>NUCLEOTIDE SEQUENCE</scope>
    <source>
        <strain evidence="2">75</strain>
    </source>
</reference>